<dbReference type="EMBL" id="JBHSPW010000014">
    <property type="protein sequence ID" value="MFC5896347.1"/>
    <property type="molecule type" value="Genomic_DNA"/>
</dbReference>
<protein>
    <submittedName>
        <fullName evidence="2">Uncharacterized protein</fullName>
    </submittedName>
</protein>
<accession>A0ABW1FPI8</accession>
<keyword evidence="3" id="KW-1185">Reference proteome</keyword>
<evidence type="ECO:0000313" key="3">
    <source>
        <dbReference type="Proteomes" id="UP001596241"/>
    </source>
</evidence>
<proteinExistence type="predicted"/>
<evidence type="ECO:0000313" key="2">
    <source>
        <dbReference type="EMBL" id="MFC5896347.1"/>
    </source>
</evidence>
<reference evidence="3" key="1">
    <citation type="journal article" date="2019" name="Int. J. Syst. Evol. Microbiol.">
        <title>The Global Catalogue of Microorganisms (GCM) 10K type strain sequencing project: providing services to taxonomists for standard genome sequencing and annotation.</title>
        <authorList>
            <consortium name="The Broad Institute Genomics Platform"/>
            <consortium name="The Broad Institute Genome Sequencing Center for Infectious Disease"/>
            <person name="Wu L."/>
            <person name="Ma J."/>
        </authorList>
    </citation>
    <scope>NUCLEOTIDE SEQUENCE [LARGE SCALE GENOMIC DNA]</scope>
    <source>
        <strain evidence="3">CGMCC 1.15809</strain>
    </source>
</reference>
<evidence type="ECO:0000256" key="1">
    <source>
        <dbReference type="SAM" id="MobiDB-lite"/>
    </source>
</evidence>
<sequence length="218" mass="24525">MLEEALRRQAAALDDEFADHDAEAFTQRLVARITDSGSRPPERVGRQAANGARPIPVRPAPPRRRRRRPTPILESAVTPAETLAEVRTICDLVLNSDALASLHAFRDDYDPVGARTFACLLYYLRNWEAALFWWRFAAGAGDELAAYLLFVHHAAVGPWAEARVWRATAMMMGFNRATHLPTPVTRPCERSHPDTRSLEQAFKEFVDRHFLPNGLVAN</sequence>
<name>A0ABW1FPI8_9ACTN</name>
<organism evidence="2 3">
    <name type="scientific">Streptomyces ramulosus</name>
    <dbReference type="NCBI Taxonomy" id="47762"/>
    <lineage>
        <taxon>Bacteria</taxon>
        <taxon>Bacillati</taxon>
        <taxon>Actinomycetota</taxon>
        <taxon>Actinomycetes</taxon>
        <taxon>Kitasatosporales</taxon>
        <taxon>Streptomycetaceae</taxon>
        <taxon>Streptomyces</taxon>
    </lineage>
</organism>
<feature type="region of interest" description="Disordered" evidence="1">
    <location>
        <begin position="31"/>
        <end position="69"/>
    </location>
</feature>
<comment type="caution">
    <text evidence="2">The sequence shown here is derived from an EMBL/GenBank/DDBJ whole genome shotgun (WGS) entry which is preliminary data.</text>
</comment>
<dbReference type="RefSeq" id="WP_345076708.1">
    <property type="nucleotide sequence ID" value="NZ_BAAAWG010000001.1"/>
</dbReference>
<dbReference type="Proteomes" id="UP001596241">
    <property type="component" value="Unassembled WGS sequence"/>
</dbReference>
<gene>
    <name evidence="2" type="ORF">ACFP3M_26480</name>
</gene>